<proteinExistence type="predicted"/>
<feature type="transmembrane region" description="Helical" evidence="1">
    <location>
        <begin position="12"/>
        <end position="36"/>
    </location>
</feature>
<dbReference type="Proteomes" id="UP000033540">
    <property type="component" value="Unassembled WGS sequence"/>
</dbReference>
<dbReference type="OrthoDB" id="61390at2759"/>
<reference evidence="2 3" key="1">
    <citation type="submission" date="2015-02" db="EMBL/GenBank/DDBJ databases">
        <title>Draft genome sequence of Aspergillus parasiticus SU-1.</title>
        <authorList>
            <person name="Yu J."/>
            <person name="Fedorova N."/>
            <person name="Yin Y."/>
            <person name="Losada L."/>
            <person name="Zafar N."/>
            <person name="Taujale R."/>
            <person name="Ehrlich K.C."/>
            <person name="Bhatnagar D."/>
            <person name="Cleveland T.E."/>
            <person name="Bennett J.W."/>
            <person name="Nierman W.C."/>
        </authorList>
    </citation>
    <scope>NUCLEOTIDE SEQUENCE [LARGE SCALE GENOMIC DNA]</scope>
    <source>
        <strain evidence="3">ATCC 56775 / NRRL 5862 / SRRC 143 / SU-1</strain>
    </source>
</reference>
<dbReference type="EMBL" id="JZEE01000573">
    <property type="protein sequence ID" value="KJK63404.1"/>
    <property type="molecule type" value="Genomic_DNA"/>
</dbReference>
<dbReference type="STRING" id="1403190.A0A0F0I6Q3"/>
<evidence type="ECO:0000313" key="2">
    <source>
        <dbReference type="EMBL" id="KJK63404.1"/>
    </source>
</evidence>
<evidence type="ECO:0000256" key="1">
    <source>
        <dbReference type="SAM" id="Phobius"/>
    </source>
</evidence>
<dbReference type="PROSITE" id="PS51257">
    <property type="entry name" value="PROKAR_LIPOPROTEIN"/>
    <property type="match status" value="1"/>
</dbReference>
<dbReference type="InterPro" id="IPR029063">
    <property type="entry name" value="SAM-dependent_MTases_sf"/>
</dbReference>
<keyword evidence="1" id="KW-1133">Transmembrane helix</keyword>
<comment type="caution">
    <text evidence="2">The sequence shown here is derived from an EMBL/GenBank/DDBJ whole genome shotgun (WGS) entry which is preliminary data.</text>
</comment>
<protein>
    <recommendedName>
        <fullName evidence="4">S-adenosyl-L-methionine-dependent methyltransferase</fullName>
    </recommendedName>
</protein>
<evidence type="ECO:0008006" key="4">
    <source>
        <dbReference type="Google" id="ProtNLM"/>
    </source>
</evidence>
<keyword evidence="1" id="KW-0472">Membrane</keyword>
<keyword evidence="1" id="KW-0812">Transmembrane</keyword>
<dbReference type="AlphaFoldDB" id="A0A0F0I6Q3"/>
<dbReference type="Gene3D" id="3.40.50.150">
    <property type="entry name" value="Vaccinia Virus protein VP39"/>
    <property type="match status" value="1"/>
</dbReference>
<accession>A0A0F0I6Q3</accession>
<gene>
    <name evidence="2" type="ORF">P875_00033711</name>
</gene>
<organism evidence="2 3">
    <name type="scientific">Aspergillus parasiticus (strain ATCC 56775 / NRRL 5862 / SRRC 143 / SU-1)</name>
    <dbReference type="NCBI Taxonomy" id="1403190"/>
    <lineage>
        <taxon>Eukaryota</taxon>
        <taxon>Fungi</taxon>
        <taxon>Dikarya</taxon>
        <taxon>Ascomycota</taxon>
        <taxon>Pezizomycotina</taxon>
        <taxon>Eurotiomycetes</taxon>
        <taxon>Eurotiomycetidae</taxon>
        <taxon>Eurotiales</taxon>
        <taxon>Aspergillaceae</taxon>
        <taxon>Aspergillus</taxon>
        <taxon>Aspergillus subgen. Circumdati</taxon>
    </lineage>
</organism>
<sequence length="369" mass="41975">MDQLVKEVIEQRYIAGLGFAIGVLLTLACSAFPSIWHCPTNPFLGQMVQLRKKRFRLAGQHGAFGKFELNDHYGLEQQVLNLNFDPPTMWMNVGFWKNNPQSLPEACQGLLEELLNEAGLSVSGDQRFSVLEVGCGCAEPAHYLRKQFPGTFDQYIGITLNGCQADYATKRLAATHEMAQDKGHSCHSHVYCANAANPSSWPENLRRTVEQISHQKFATGSHSLWLLALDTLYHFAPNREPILTYACQNMNASLMATDIMIPASLSLLDRIKLRLVFFGLQVPWKNIMTQDQYLRMLIQCGYKEENITMTDISEHCFEGFDKFTREHMKRWEAMGGSNVIPRAVRMMGWLMGWWARSGTVREYLIVAKK</sequence>
<evidence type="ECO:0000313" key="3">
    <source>
        <dbReference type="Proteomes" id="UP000033540"/>
    </source>
</evidence>
<dbReference type="SUPFAM" id="SSF53335">
    <property type="entry name" value="S-adenosyl-L-methionine-dependent methyltransferases"/>
    <property type="match status" value="1"/>
</dbReference>
<name>A0A0F0I6Q3_ASPPU</name>